<dbReference type="SUPFAM" id="SSF53850">
    <property type="entry name" value="Periplasmic binding protein-like II"/>
    <property type="match status" value="1"/>
</dbReference>
<reference evidence="2 3" key="1">
    <citation type="submission" date="2024-05" db="EMBL/GenBank/DDBJ databases">
        <authorList>
            <person name="Park S."/>
        </authorList>
    </citation>
    <scope>NUCLEOTIDE SEQUENCE [LARGE SCALE GENOMIC DNA]</scope>
    <source>
        <strain evidence="2 3">DGU5</strain>
    </source>
</reference>
<comment type="caution">
    <text evidence="2">The sequence shown here is derived from an EMBL/GenBank/DDBJ whole genome shotgun (WGS) entry which is preliminary data.</text>
</comment>
<dbReference type="Pfam" id="PF03466">
    <property type="entry name" value="LysR_substrate"/>
    <property type="match status" value="1"/>
</dbReference>
<name>A0ABV0CRX1_9SPHN</name>
<keyword evidence="3" id="KW-1185">Reference proteome</keyword>
<sequence>MGKLRDSGPSSPQELSALRVAAGHYLLDNWLGPTTRDLLARDDMPEIQFTQAVDRAHVLALLRNGEVDCGFCTGDPAGSDEFVTRVLRRATVGLYAVSALAARSQYPDYQLDLVRAGPGSGCCLMTIRASRSPRVNWCAFP</sequence>
<gene>
    <name evidence="2" type="ORF">ABDJ38_00390</name>
</gene>
<feature type="domain" description="LysR substrate-binding" evidence="1">
    <location>
        <begin position="17"/>
        <end position="119"/>
    </location>
</feature>
<evidence type="ECO:0000313" key="3">
    <source>
        <dbReference type="Proteomes" id="UP001484535"/>
    </source>
</evidence>
<accession>A0ABV0CRX1</accession>
<evidence type="ECO:0000259" key="1">
    <source>
        <dbReference type="Pfam" id="PF03466"/>
    </source>
</evidence>
<organism evidence="2 3">
    <name type="scientific">Aurantiacibacter flavus</name>
    <dbReference type="NCBI Taxonomy" id="3145232"/>
    <lineage>
        <taxon>Bacteria</taxon>
        <taxon>Pseudomonadati</taxon>
        <taxon>Pseudomonadota</taxon>
        <taxon>Alphaproteobacteria</taxon>
        <taxon>Sphingomonadales</taxon>
        <taxon>Erythrobacteraceae</taxon>
        <taxon>Aurantiacibacter</taxon>
    </lineage>
</organism>
<dbReference type="RefSeq" id="WP_346783091.1">
    <property type="nucleotide sequence ID" value="NZ_JBDLBR010000001.1"/>
</dbReference>
<dbReference type="EMBL" id="JBDLBR010000001">
    <property type="protein sequence ID" value="MEN7535628.1"/>
    <property type="molecule type" value="Genomic_DNA"/>
</dbReference>
<dbReference type="Proteomes" id="UP001484535">
    <property type="component" value="Unassembled WGS sequence"/>
</dbReference>
<protein>
    <submittedName>
        <fullName evidence="2">LysR substrate-binding domain-containing protein</fullName>
    </submittedName>
</protein>
<dbReference type="InterPro" id="IPR005119">
    <property type="entry name" value="LysR_subst-bd"/>
</dbReference>
<proteinExistence type="predicted"/>
<evidence type="ECO:0000313" key="2">
    <source>
        <dbReference type="EMBL" id="MEN7535628.1"/>
    </source>
</evidence>